<evidence type="ECO:0000313" key="3">
    <source>
        <dbReference type="EMBL" id="QPR70656.1"/>
    </source>
</evidence>
<protein>
    <submittedName>
        <fullName evidence="3">LysM peptidoglycan-binding domain-containing protein</fullName>
    </submittedName>
</protein>
<name>A0AB37GFJ2_BACLI</name>
<evidence type="ECO:0000256" key="1">
    <source>
        <dbReference type="SAM" id="Phobius"/>
    </source>
</evidence>
<dbReference type="EMBL" id="CP065647">
    <property type="protein sequence ID" value="QPR70656.1"/>
    <property type="molecule type" value="Genomic_DNA"/>
</dbReference>
<keyword evidence="1" id="KW-0812">Transmembrane</keyword>
<evidence type="ECO:0000259" key="2">
    <source>
        <dbReference type="PROSITE" id="PS51782"/>
    </source>
</evidence>
<proteinExistence type="predicted"/>
<gene>
    <name evidence="3" type="ORF">I6G80_12345</name>
</gene>
<reference evidence="3 4" key="1">
    <citation type="submission" date="2020-12" db="EMBL/GenBank/DDBJ databases">
        <title>FDA dAtabase for Regulatory Grade micrObial Sequences (FDA-ARGOS): Supporting development and validation of Infectious Disease Dx tests.</title>
        <authorList>
            <person name="Nelson B."/>
            <person name="Plummer A."/>
            <person name="Tallon L."/>
            <person name="Sadzewicz L."/>
            <person name="Zhao X."/>
            <person name="Boylan J."/>
            <person name="Ott S."/>
            <person name="Bowen H."/>
            <person name="Vavikolanu K."/>
            <person name="Mehta A."/>
            <person name="Aluvathingal J."/>
            <person name="Nadendla S."/>
            <person name="Myers T."/>
            <person name="Yan Y."/>
            <person name="Sichtig H."/>
        </authorList>
    </citation>
    <scope>NUCLEOTIDE SEQUENCE [LARGE SCALE GENOMIC DNA]</scope>
    <source>
        <strain evidence="3 4">FDAARGOS_923</strain>
    </source>
</reference>
<organism evidence="3 4">
    <name type="scientific">Bacillus licheniformis</name>
    <dbReference type="NCBI Taxonomy" id="1402"/>
    <lineage>
        <taxon>Bacteria</taxon>
        <taxon>Bacillati</taxon>
        <taxon>Bacillota</taxon>
        <taxon>Bacilli</taxon>
        <taxon>Bacillales</taxon>
        <taxon>Bacillaceae</taxon>
        <taxon>Bacillus</taxon>
    </lineage>
</organism>
<keyword evidence="1" id="KW-1133">Transmembrane helix</keyword>
<feature type="domain" description="LysM" evidence="2">
    <location>
        <begin position="56"/>
        <end position="104"/>
    </location>
</feature>
<dbReference type="Proteomes" id="UP000595038">
    <property type="component" value="Chromosome"/>
</dbReference>
<keyword evidence="1" id="KW-0472">Membrane</keyword>
<accession>A0AB37GFJ2</accession>
<evidence type="ECO:0000313" key="4">
    <source>
        <dbReference type="Proteomes" id="UP000595038"/>
    </source>
</evidence>
<sequence>MHEMGTNQMKRVIVLFSILLALFIVYYDLKSGTIPQNALPASTMAAEAPATSLQYKSVTVKPGQTVFSIIGNSAVPADKIAEDFEELNPNVEAGRIQAGVTYKFPVYPD</sequence>
<dbReference type="InterPro" id="IPR018392">
    <property type="entry name" value="LysM"/>
</dbReference>
<feature type="transmembrane region" description="Helical" evidence="1">
    <location>
        <begin position="12"/>
        <end position="29"/>
    </location>
</feature>
<dbReference type="AlphaFoldDB" id="A0AB37GFJ2"/>
<dbReference type="PROSITE" id="PS51782">
    <property type="entry name" value="LYSM"/>
    <property type="match status" value="1"/>
</dbReference>